<protein>
    <submittedName>
        <fullName evidence="1">Uncharacterized protein</fullName>
    </submittedName>
</protein>
<evidence type="ECO:0000313" key="2">
    <source>
        <dbReference type="Proteomes" id="UP001630127"/>
    </source>
</evidence>
<comment type="caution">
    <text evidence="1">The sequence shown here is derived from an EMBL/GenBank/DDBJ whole genome shotgun (WGS) entry which is preliminary data.</text>
</comment>
<dbReference type="Proteomes" id="UP001630127">
    <property type="component" value="Unassembled WGS sequence"/>
</dbReference>
<reference evidence="1 2" key="1">
    <citation type="submission" date="2024-11" db="EMBL/GenBank/DDBJ databases">
        <title>A near-complete genome assembly of Cinchona calisaya.</title>
        <authorList>
            <person name="Lian D.C."/>
            <person name="Zhao X.W."/>
            <person name="Wei L."/>
        </authorList>
    </citation>
    <scope>NUCLEOTIDE SEQUENCE [LARGE SCALE GENOMIC DNA]</scope>
    <source>
        <tissue evidence="1">Nenye</tissue>
    </source>
</reference>
<evidence type="ECO:0000313" key="1">
    <source>
        <dbReference type="EMBL" id="KAL3529717.1"/>
    </source>
</evidence>
<dbReference type="EMBL" id="JBJUIK010000004">
    <property type="protein sequence ID" value="KAL3529717.1"/>
    <property type="molecule type" value="Genomic_DNA"/>
</dbReference>
<sequence length="121" mass="14498">MLHFCQLLTLVVDTLLMYWSLLVLEYWLKILDEKEIRVLVHDDNICNRILMLASILYGLHFRKKMYGEEAGHVYFLNAPFLDFHILCHTVNLSGYQCTLLSFMSWIRILGYFLYFTLLNHF</sequence>
<proteinExistence type="predicted"/>
<dbReference type="AlphaFoldDB" id="A0ABD3AG33"/>
<accession>A0ABD3AG33</accession>
<organism evidence="1 2">
    <name type="scientific">Cinchona calisaya</name>
    <dbReference type="NCBI Taxonomy" id="153742"/>
    <lineage>
        <taxon>Eukaryota</taxon>
        <taxon>Viridiplantae</taxon>
        <taxon>Streptophyta</taxon>
        <taxon>Embryophyta</taxon>
        <taxon>Tracheophyta</taxon>
        <taxon>Spermatophyta</taxon>
        <taxon>Magnoliopsida</taxon>
        <taxon>eudicotyledons</taxon>
        <taxon>Gunneridae</taxon>
        <taxon>Pentapetalae</taxon>
        <taxon>asterids</taxon>
        <taxon>lamiids</taxon>
        <taxon>Gentianales</taxon>
        <taxon>Rubiaceae</taxon>
        <taxon>Cinchonoideae</taxon>
        <taxon>Cinchoneae</taxon>
        <taxon>Cinchona</taxon>
    </lineage>
</organism>
<gene>
    <name evidence="1" type="ORF">ACH5RR_009039</name>
</gene>
<name>A0ABD3AG33_9GENT</name>
<keyword evidence="2" id="KW-1185">Reference proteome</keyword>